<evidence type="ECO:0000256" key="1">
    <source>
        <dbReference type="SAM" id="MobiDB-lite"/>
    </source>
</evidence>
<accession>F4WV48</accession>
<name>F4WV48_ACREC</name>
<dbReference type="Proteomes" id="UP000007755">
    <property type="component" value="Unassembled WGS sequence"/>
</dbReference>
<reference evidence="2" key="1">
    <citation type="submission" date="2011-02" db="EMBL/GenBank/DDBJ databases">
        <title>The genome of the leaf-cutting ant Acromyrmex echinatior suggests key adaptations to social evolution and fungus farming.</title>
        <authorList>
            <person name="Nygaard S."/>
            <person name="Zhang G."/>
        </authorList>
    </citation>
    <scope>NUCLEOTIDE SEQUENCE</scope>
</reference>
<organism evidence="3">
    <name type="scientific">Acromyrmex echinatior</name>
    <name type="common">Panamanian leafcutter ant</name>
    <name type="synonym">Acromyrmex octospinosus echinatior</name>
    <dbReference type="NCBI Taxonomy" id="103372"/>
    <lineage>
        <taxon>Eukaryota</taxon>
        <taxon>Metazoa</taxon>
        <taxon>Ecdysozoa</taxon>
        <taxon>Arthropoda</taxon>
        <taxon>Hexapoda</taxon>
        <taxon>Insecta</taxon>
        <taxon>Pterygota</taxon>
        <taxon>Neoptera</taxon>
        <taxon>Endopterygota</taxon>
        <taxon>Hymenoptera</taxon>
        <taxon>Apocrita</taxon>
        <taxon>Aculeata</taxon>
        <taxon>Formicoidea</taxon>
        <taxon>Formicidae</taxon>
        <taxon>Myrmicinae</taxon>
        <taxon>Acromyrmex</taxon>
    </lineage>
</organism>
<gene>
    <name evidence="2" type="ORF">G5I_09839</name>
</gene>
<proteinExistence type="predicted"/>
<feature type="compositionally biased region" description="Basic and acidic residues" evidence="1">
    <location>
        <begin position="338"/>
        <end position="374"/>
    </location>
</feature>
<evidence type="ECO:0000313" key="2">
    <source>
        <dbReference type="EMBL" id="EGI61936.1"/>
    </source>
</evidence>
<dbReference type="InParanoid" id="F4WV48"/>
<dbReference type="AlphaFoldDB" id="F4WV48"/>
<feature type="compositionally biased region" description="Basic residues" evidence="1">
    <location>
        <begin position="316"/>
        <end position="325"/>
    </location>
</feature>
<dbReference type="EMBL" id="GL888384">
    <property type="protein sequence ID" value="EGI61936.1"/>
    <property type="molecule type" value="Genomic_DNA"/>
</dbReference>
<evidence type="ECO:0000313" key="3">
    <source>
        <dbReference type="Proteomes" id="UP000007755"/>
    </source>
</evidence>
<sequence length="617" mass="70134">MNKLDPDHSNNQNSGHPPELDVKEYTVRFCGSAPGVAAAVATPRQCGMGVLHPPRLMSREFRGPGCLHRHRCCQHRGLADGGVRNVPTRQVPDKQYFALIGLDHFDVFLTYVERQWEIRNWRTDLENRASDEVTERRGWWPSIPKEMRHSKGATCWLKRVMWVKDGECAQTFCIRGAFQNLAKYNLENFNGEIKVTLSNRDVNCRRKQSKSLEIEERGESQCVSDNMKHIIYCSSLITQDLRQEWRRHIPWIASAGGILVALQSIAEKALPAVGGKKEESVIHFFSKIEVHFRVQPQTVPTLKQMRQAGTFETRAAHNKSHHRCGCRPGSSGLPSAREAARRGAQRDRSEGPENRGPDPRRPRRRCGERGRGGDGEGDGDGDGDDDGGDSGGEKLAGELEKDRLNCKNMMTIPGLKRNYRSGMENANKFSVPRQRIHILLREKPRKCSVEIGIKRGNTGRLQCDVAREVYTGTNIDDRQFYSRMLGVRHESHMIGQGIEIHRYQDLALICLTLHNTKLQIDNRGNAILHRTLIQACKRVDEPRVVLRRTTTLRLKLKILMESASDLKSLKDASIWTPAFQKVKQVNTSLLLALNCQNNNIWKYLPLRINIARNMTKN</sequence>
<protein>
    <submittedName>
        <fullName evidence="2">Uncharacterized protein</fullName>
    </submittedName>
</protein>
<feature type="region of interest" description="Disordered" evidence="1">
    <location>
        <begin position="314"/>
        <end position="402"/>
    </location>
</feature>
<keyword evidence="3" id="KW-1185">Reference proteome</keyword>
<feature type="compositionally biased region" description="Basic and acidic residues" evidence="1">
    <location>
        <begin position="391"/>
        <end position="402"/>
    </location>
</feature>
<feature type="compositionally biased region" description="Acidic residues" evidence="1">
    <location>
        <begin position="375"/>
        <end position="388"/>
    </location>
</feature>